<organism evidence="2 3">
    <name type="scientific">Phytophthora rubi</name>
    <dbReference type="NCBI Taxonomy" id="129364"/>
    <lineage>
        <taxon>Eukaryota</taxon>
        <taxon>Sar</taxon>
        <taxon>Stramenopiles</taxon>
        <taxon>Oomycota</taxon>
        <taxon>Peronosporomycetes</taxon>
        <taxon>Peronosporales</taxon>
        <taxon>Peronosporaceae</taxon>
        <taxon>Phytophthora</taxon>
    </lineage>
</organism>
<accession>A0A6A4EK40</accession>
<proteinExistence type="predicted"/>
<dbReference type="InterPro" id="IPR011051">
    <property type="entry name" value="RmlC_Cupin_sf"/>
</dbReference>
<feature type="domain" description="Pirin C-terminal" evidence="1">
    <location>
        <begin position="3"/>
        <end position="68"/>
    </location>
</feature>
<comment type="caution">
    <text evidence="2">The sequence shown here is derived from an EMBL/GenBank/DDBJ whole genome shotgun (WGS) entry which is preliminary data.</text>
</comment>
<evidence type="ECO:0000313" key="2">
    <source>
        <dbReference type="EMBL" id="KAE9319152.1"/>
    </source>
</evidence>
<sequence>HSIEPHEAIVMEMKGDGVLLQADENDKLEVIVMTGEPLEEPVVQYGPFVMSSGEEIRQTWEDFQMAKNGFENAHSWASKIGNRRR</sequence>
<dbReference type="PANTHER" id="PTHR13903">
    <property type="entry name" value="PIRIN-RELATED"/>
    <property type="match status" value="1"/>
</dbReference>
<protein>
    <recommendedName>
        <fullName evidence="1">Pirin C-terminal domain-containing protein</fullName>
    </recommendedName>
</protein>
<dbReference type="EMBL" id="QXFT01001419">
    <property type="protein sequence ID" value="KAE9319152.1"/>
    <property type="molecule type" value="Genomic_DNA"/>
</dbReference>
<evidence type="ECO:0000259" key="1">
    <source>
        <dbReference type="Pfam" id="PF05726"/>
    </source>
</evidence>
<dbReference type="AlphaFoldDB" id="A0A6A4EK40"/>
<keyword evidence="3" id="KW-1185">Reference proteome</keyword>
<dbReference type="InterPro" id="IPR008778">
    <property type="entry name" value="Pirin_C_dom"/>
</dbReference>
<dbReference type="PANTHER" id="PTHR13903:SF8">
    <property type="entry name" value="PIRIN"/>
    <property type="match status" value="1"/>
</dbReference>
<dbReference type="Gene3D" id="2.60.120.10">
    <property type="entry name" value="Jelly Rolls"/>
    <property type="match status" value="2"/>
</dbReference>
<dbReference type="SUPFAM" id="SSF51182">
    <property type="entry name" value="RmlC-like cupins"/>
    <property type="match status" value="1"/>
</dbReference>
<feature type="non-terminal residue" evidence="2">
    <location>
        <position position="1"/>
    </location>
</feature>
<reference evidence="2 3" key="1">
    <citation type="submission" date="2018-08" db="EMBL/GenBank/DDBJ databases">
        <title>Genomic investigation of the strawberry pathogen Phytophthora fragariae indicates pathogenicity is determined by transcriptional variation in three key races.</title>
        <authorList>
            <person name="Adams T.M."/>
            <person name="Armitage A.D."/>
            <person name="Sobczyk M.K."/>
            <person name="Bates H.J."/>
            <person name="Dunwell J.M."/>
            <person name="Nellist C.F."/>
            <person name="Harrison R.J."/>
        </authorList>
    </citation>
    <scope>NUCLEOTIDE SEQUENCE [LARGE SCALE GENOMIC DNA]</scope>
    <source>
        <strain evidence="2 3">SCRP333</strain>
    </source>
</reference>
<name>A0A6A4EK40_9STRA</name>
<evidence type="ECO:0000313" key="3">
    <source>
        <dbReference type="Proteomes" id="UP000434957"/>
    </source>
</evidence>
<dbReference type="Pfam" id="PF05726">
    <property type="entry name" value="Pirin_C"/>
    <property type="match status" value="1"/>
</dbReference>
<dbReference type="InterPro" id="IPR012093">
    <property type="entry name" value="Pirin"/>
</dbReference>
<gene>
    <name evidence="2" type="ORF">PR003_g18046</name>
</gene>
<dbReference type="InterPro" id="IPR014710">
    <property type="entry name" value="RmlC-like_jellyroll"/>
</dbReference>
<dbReference type="Proteomes" id="UP000434957">
    <property type="component" value="Unassembled WGS sequence"/>
</dbReference>